<sequence length="190" mass="21317">MISLFLFILSSLCCVTVANLIHGDRVRVVDIIHSNISYIHTPYLSDVLVLIQTLGTAGVIDINTLNEVFLIMAIIQFLRSICSVSTILPPLKDYHDKYRMGGLNGSGTEYIFSGHASYSALATIYLYTRKIVPVLPLVLYNIISQFLIIATHNHYTVDIILAWIIVPLVYGNIQFCKSDEYCSSMLKQLL</sequence>
<dbReference type="InterPro" id="IPR025749">
    <property type="entry name" value="Sphingomyelin_synth-like_dom"/>
</dbReference>
<proteinExistence type="predicted"/>
<dbReference type="GO" id="GO:0000139">
    <property type="term" value="C:Golgi membrane"/>
    <property type="evidence" value="ECO:0007669"/>
    <property type="project" value="TreeGrafter"/>
</dbReference>
<evidence type="ECO:0000256" key="7">
    <source>
        <dbReference type="SAM" id="Phobius"/>
    </source>
</evidence>
<evidence type="ECO:0000256" key="1">
    <source>
        <dbReference type="ARBA" id="ARBA00004141"/>
    </source>
</evidence>
<dbReference type="GO" id="GO:0046513">
    <property type="term" value="P:ceramide biosynthetic process"/>
    <property type="evidence" value="ECO:0007669"/>
    <property type="project" value="TreeGrafter"/>
</dbReference>
<reference evidence="9" key="1">
    <citation type="journal article" date="2020" name="Nature">
        <title>Giant virus diversity and host interactions through global metagenomics.</title>
        <authorList>
            <person name="Schulz F."/>
            <person name="Roux S."/>
            <person name="Paez-Espino D."/>
            <person name="Jungbluth S."/>
            <person name="Walsh D.A."/>
            <person name="Denef V.J."/>
            <person name="McMahon K.D."/>
            <person name="Konstantinidis K.T."/>
            <person name="Eloe-Fadrosh E.A."/>
            <person name="Kyrpides N.C."/>
            <person name="Woyke T."/>
        </authorList>
    </citation>
    <scope>NUCLEOTIDE SEQUENCE</scope>
    <source>
        <strain evidence="9">GVMAG-M-3300005589-24</strain>
    </source>
</reference>
<dbReference type="AlphaFoldDB" id="A0A6C0ELA3"/>
<dbReference type="PANTHER" id="PTHR21290:SF25">
    <property type="entry name" value="SPHINGOMYELIN SYNTHASE-RELATED PROTEIN 1"/>
    <property type="match status" value="1"/>
</dbReference>
<feature type="transmembrane region" description="Helical" evidence="7">
    <location>
        <begin position="69"/>
        <end position="90"/>
    </location>
</feature>
<keyword evidence="2" id="KW-0808">Transferase</keyword>
<dbReference type="GO" id="GO:0047493">
    <property type="term" value="F:ceramide cholinephosphotransferase activity"/>
    <property type="evidence" value="ECO:0007669"/>
    <property type="project" value="TreeGrafter"/>
</dbReference>
<dbReference type="Pfam" id="PF14360">
    <property type="entry name" value="PAP2_C"/>
    <property type="match status" value="1"/>
</dbReference>
<feature type="transmembrane region" description="Helical" evidence="7">
    <location>
        <begin position="159"/>
        <end position="176"/>
    </location>
</feature>
<dbReference type="GO" id="GO:0033188">
    <property type="term" value="F:sphingomyelin synthase activity"/>
    <property type="evidence" value="ECO:0007669"/>
    <property type="project" value="TreeGrafter"/>
</dbReference>
<dbReference type="GO" id="GO:0005886">
    <property type="term" value="C:plasma membrane"/>
    <property type="evidence" value="ECO:0007669"/>
    <property type="project" value="TreeGrafter"/>
</dbReference>
<accession>A0A6C0ELA3</accession>
<dbReference type="PANTHER" id="PTHR21290">
    <property type="entry name" value="SPHINGOMYELIN SYNTHETASE"/>
    <property type="match status" value="1"/>
</dbReference>
<feature type="domain" description="Sphingomyelin synthase-like" evidence="8">
    <location>
        <begin position="109"/>
        <end position="170"/>
    </location>
</feature>
<evidence type="ECO:0000256" key="2">
    <source>
        <dbReference type="ARBA" id="ARBA00022679"/>
    </source>
</evidence>
<evidence type="ECO:0000256" key="5">
    <source>
        <dbReference type="ARBA" id="ARBA00023098"/>
    </source>
</evidence>
<dbReference type="EMBL" id="MN738877">
    <property type="protein sequence ID" value="QHT29451.1"/>
    <property type="molecule type" value="Genomic_DNA"/>
</dbReference>
<keyword evidence="3 7" id="KW-0812">Transmembrane</keyword>
<dbReference type="GO" id="GO:0005789">
    <property type="term" value="C:endoplasmic reticulum membrane"/>
    <property type="evidence" value="ECO:0007669"/>
    <property type="project" value="TreeGrafter"/>
</dbReference>
<name>A0A6C0ELA3_9ZZZZ</name>
<evidence type="ECO:0000256" key="3">
    <source>
        <dbReference type="ARBA" id="ARBA00022692"/>
    </source>
</evidence>
<feature type="transmembrane region" description="Helical" evidence="7">
    <location>
        <begin position="43"/>
        <end position="62"/>
    </location>
</feature>
<dbReference type="InterPro" id="IPR045221">
    <property type="entry name" value="Sphingomyelin_synth-like"/>
</dbReference>
<evidence type="ECO:0000256" key="6">
    <source>
        <dbReference type="ARBA" id="ARBA00023136"/>
    </source>
</evidence>
<evidence type="ECO:0000313" key="9">
    <source>
        <dbReference type="EMBL" id="QHT29451.1"/>
    </source>
</evidence>
<keyword evidence="4 7" id="KW-1133">Transmembrane helix</keyword>
<evidence type="ECO:0000259" key="8">
    <source>
        <dbReference type="Pfam" id="PF14360"/>
    </source>
</evidence>
<comment type="subcellular location">
    <subcellularLocation>
        <location evidence="1">Membrane</location>
        <topology evidence="1">Multi-pass membrane protein</topology>
    </subcellularLocation>
</comment>
<keyword evidence="5" id="KW-0443">Lipid metabolism</keyword>
<protein>
    <recommendedName>
        <fullName evidence="8">Sphingomyelin synthase-like domain-containing protein</fullName>
    </recommendedName>
</protein>
<feature type="transmembrane region" description="Helical" evidence="7">
    <location>
        <begin position="134"/>
        <end position="153"/>
    </location>
</feature>
<keyword evidence="6 7" id="KW-0472">Membrane</keyword>
<evidence type="ECO:0000256" key="4">
    <source>
        <dbReference type="ARBA" id="ARBA00022989"/>
    </source>
</evidence>
<organism evidence="9">
    <name type="scientific">viral metagenome</name>
    <dbReference type="NCBI Taxonomy" id="1070528"/>
    <lineage>
        <taxon>unclassified sequences</taxon>
        <taxon>metagenomes</taxon>
        <taxon>organismal metagenomes</taxon>
    </lineage>
</organism>